<sequence length="55" mass="6839">MMTERLSGLPPGLLSFAREIRHIRRDQRFHKYIAWLEEFRPRDYQRYIDLHIPRG</sequence>
<dbReference type="EMBL" id="LAZR01000798">
    <property type="protein sequence ID" value="KKN57570.1"/>
    <property type="molecule type" value="Genomic_DNA"/>
</dbReference>
<organism evidence="1">
    <name type="scientific">marine sediment metagenome</name>
    <dbReference type="NCBI Taxonomy" id="412755"/>
    <lineage>
        <taxon>unclassified sequences</taxon>
        <taxon>metagenomes</taxon>
        <taxon>ecological metagenomes</taxon>
    </lineage>
</organism>
<accession>A0A0F9RLX9</accession>
<name>A0A0F9RLX9_9ZZZZ</name>
<gene>
    <name evidence="1" type="ORF">LCGC14_0561160</name>
</gene>
<comment type="caution">
    <text evidence="1">The sequence shown here is derived from an EMBL/GenBank/DDBJ whole genome shotgun (WGS) entry which is preliminary data.</text>
</comment>
<dbReference type="AlphaFoldDB" id="A0A0F9RLX9"/>
<evidence type="ECO:0000313" key="1">
    <source>
        <dbReference type="EMBL" id="KKN57570.1"/>
    </source>
</evidence>
<reference evidence="1" key="1">
    <citation type="journal article" date="2015" name="Nature">
        <title>Complex archaea that bridge the gap between prokaryotes and eukaryotes.</title>
        <authorList>
            <person name="Spang A."/>
            <person name="Saw J.H."/>
            <person name="Jorgensen S.L."/>
            <person name="Zaremba-Niedzwiedzka K."/>
            <person name="Martijn J."/>
            <person name="Lind A.E."/>
            <person name="van Eijk R."/>
            <person name="Schleper C."/>
            <person name="Guy L."/>
            <person name="Ettema T.J."/>
        </authorList>
    </citation>
    <scope>NUCLEOTIDE SEQUENCE</scope>
</reference>
<proteinExistence type="predicted"/>
<protein>
    <submittedName>
        <fullName evidence="1">Uncharacterized protein</fullName>
    </submittedName>
</protein>